<feature type="compositionally biased region" description="Basic residues" evidence="1">
    <location>
        <begin position="135"/>
        <end position="145"/>
    </location>
</feature>
<reference evidence="3" key="1">
    <citation type="submission" date="2022-11" db="UniProtKB">
        <authorList>
            <consortium name="WormBaseParasite"/>
        </authorList>
    </citation>
    <scope>IDENTIFICATION</scope>
</reference>
<feature type="compositionally biased region" description="Low complexity" evidence="1">
    <location>
        <begin position="181"/>
        <end position="191"/>
    </location>
</feature>
<accession>A0A914VI53</accession>
<evidence type="ECO:0000313" key="3">
    <source>
        <dbReference type="WBParaSite" id="PSAMB.scaffold2058size25693.g16245.t1"/>
    </source>
</evidence>
<protein>
    <submittedName>
        <fullName evidence="3">Uncharacterized protein</fullName>
    </submittedName>
</protein>
<dbReference type="Proteomes" id="UP000887566">
    <property type="component" value="Unplaced"/>
</dbReference>
<dbReference type="WBParaSite" id="PSAMB.scaffold2058size25693.g16245.t1">
    <property type="protein sequence ID" value="PSAMB.scaffold2058size25693.g16245.t1"/>
    <property type="gene ID" value="PSAMB.scaffold2058size25693.g16245"/>
</dbReference>
<proteinExistence type="predicted"/>
<evidence type="ECO:0000256" key="1">
    <source>
        <dbReference type="SAM" id="MobiDB-lite"/>
    </source>
</evidence>
<keyword evidence="2" id="KW-1185">Reference proteome</keyword>
<organism evidence="2 3">
    <name type="scientific">Plectus sambesii</name>
    <dbReference type="NCBI Taxonomy" id="2011161"/>
    <lineage>
        <taxon>Eukaryota</taxon>
        <taxon>Metazoa</taxon>
        <taxon>Ecdysozoa</taxon>
        <taxon>Nematoda</taxon>
        <taxon>Chromadorea</taxon>
        <taxon>Plectida</taxon>
        <taxon>Plectina</taxon>
        <taxon>Plectoidea</taxon>
        <taxon>Plectidae</taxon>
        <taxon>Plectus</taxon>
    </lineage>
</organism>
<dbReference type="AlphaFoldDB" id="A0A914VI53"/>
<sequence length="197" mass="22104">MRGGERAVWPRACRDYHLMVWLRESGVCWTRVAQRQGRPTGAVRPGERRASVHLCVRCATSANKHNRVGTHRRAADGAGVRDWKPVGQALDKHARRSPHRPAGGIVFRRGQVTPLSRRRQRCTPVAQQCVELSRRQPKVFSHSKRPTTVFAQRRRRRRRESERPVGGHRISSVAESDNADDAVTSAATAAPVDDDGD</sequence>
<name>A0A914VI53_9BILA</name>
<feature type="region of interest" description="Disordered" evidence="1">
    <location>
        <begin position="134"/>
        <end position="197"/>
    </location>
</feature>
<evidence type="ECO:0000313" key="2">
    <source>
        <dbReference type="Proteomes" id="UP000887566"/>
    </source>
</evidence>